<protein>
    <recommendedName>
        <fullName evidence="3">Prephenate dehydrogenase</fullName>
    </recommendedName>
</protein>
<evidence type="ECO:0000313" key="1">
    <source>
        <dbReference type="EMBL" id="RUO57111.1"/>
    </source>
</evidence>
<organism evidence="1 2">
    <name type="scientific">Idiomarina fontislapidosi</name>
    <dbReference type="NCBI Taxonomy" id="263723"/>
    <lineage>
        <taxon>Bacteria</taxon>
        <taxon>Pseudomonadati</taxon>
        <taxon>Pseudomonadota</taxon>
        <taxon>Gammaproteobacteria</taxon>
        <taxon>Alteromonadales</taxon>
        <taxon>Idiomarinaceae</taxon>
        <taxon>Idiomarina</taxon>
    </lineage>
</organism>
<evidence type="ECO:0008006" key="3">
    <source>
        <dbReference type="Google" id="ProtNLM"/>
    </source>
</evidence>
<keyword evidence="2" id="KW-1185">Reference proteome</keyword>
<evidence type="ECO:0000313" key="2">
    <source>
        <dbReference type="Proteomes" id="UP000287330"/>
    </source>
</evidence>
<name>A0A432Y893_9GAMM</name>
<reference evidence="2" key="1">
    <citation type="journal article" date="2018" name="Front. Microbiol.">
        <title>Genome-Based Analysis Reveals the Taxonomy and Diversity of the Family Idiomarinaceae.</title>
        <authorList>
            <person name="Liu Y."/>
            <person name="Lai Q."/>
            <person name="Shao Z."/>
        </authorList>
    </citation>
    <scope>NUCLEOTIDE SEQUENCE [LARGE SCALE GENOMIC DNA]</scope>
    <source>
        <strain evidence="2">F23</strain>
    </source>
</reference>
<dbReference type="AlphaFoldDB" id="A0A432Y893"/>
<dbReference type="RefSeq" id="WP_110574670.1">
    <property type="nucleotide sequence ID" value="NZ_PIPV01000003.1"/>
</dbReference>
<dbReference type="OrthoDB" id="7067468at2"/>
<comment type="caution">
    <text evidence="1">The sequence shown here is derived from an EMBL/GenBank/DDBJ whole genome shotgun (WGS) entry which is preliminary data.</text>
</comment>
<dbReference type="EMBL" id="PIPV01000003">
    <property type="protein sequence ID" value="RUO57111.1"/>
    <property type="molecule type" value="Genomic_DNA"/>
</dbReference>
<dbReference type="Proteomes" id="UP000287330">
    <property type="component" value="Unassembled WGS sequence"/>
</dbReference>
<sequence length="106" mass="12507">MSEAIDRVDNQLQEHLRVLYRQVVDADQYLDDLREQGKAKFDSIFVEQAVFETKGNRFQPYLQEVTKNVQTWQLERDNEALLKTIVEQLQLLTETLARLKQLRQAG</sequence>
<accession>A0A432Y893</accession>
<gene>
    <name evidence="1" type="ORF">CWE25_05400</name>
</gene>
<proteinExistence type="predicted"/>